<dbReference type="OrthoDB" id="779804at2759"/>
<dbReference type="PANTHER" id="PTHR33240:SF15">
    <property type="entry name" value="GAG-PRO-LIKE PROTEIN"/>
    <property type="match status" value="1"/>
</dbReference>
<keyword evidence="3" id="KW-1185">Reference proteome</keyword>
<dbReference type="EMBL" id="JAIQCV010000001">
    <property type="protein sequence ID" value="KAH1130379.1"/>
    <property type="molecule type" value="Genomic_DNA"/>
</dbReference>
<proteinExistence type="predicted"/>
<feature type="transmembrane region" description="Helical" evidence="1">
    <location>
        <begin position="103"/>
        <end position="122"/>
    </location>
</feature>
<organism evidence="2 3">
    <name type="scientific">Gossypium stocksii</name>
    <dbReference type="NCBI Taxonomy" id="47602"/>
    <lineage>
        <taxon>Eukaryota</taxon>
        <taxon>Viridiplantae</taxon>
        <taxon>Streptophyta</taxon>
        <taxon>Embryophyta</taxon>
        <taxon>Tracheophyta</taxon>
        <taxon>Spermatophyta</taxon>
        <taxon>Magnoliopsida</taxon>
        <taxon>eudicotyledons</taxon>
        <taxon>Gunneridae</taxon>
        <taxon>Pentapetalae</taxon>
        <taxon>rosids</taxon>
        <taxon>malvids</taxon>
        <taxon>Malvales</taxon>
        <taxon>Malvaceae</taxon>
        <taxon>Malvoideae</taxon>
        <taxon>Gossypium</taxon>
    </lineage>
</organism>
<protein>
    <recommendedName>
        <fullName evidence="4">Peptidase A2 domain-containing protein</fullName>
    </recommendedName>
</protein>
<keyword evidence="1" id="KW-0812">Transmembrane</keyword>
<keyword evidence="1" id="KW-0472">Membrane</keyword>
<evidence type="ECO:0000313" key="2">
    <source>
        <dbReference type="EMBL" id="KAH1130379.1"/>
    </source>
</evidence>
<dbReference type="AlphaFoldDB" id="A0A9D3WKN8"/>
<dbReference type="Gene3D" id="2.40.70.10">
    <property type="entry name" value="Acid Proteases"/>
    <property type="match status" value="1"/>
</dbReference>
<sequence length="123" mass="13761">MVVLVTVPNFEVKRILVDSGSAVKVLSWEAYQKMGLKEQALSRVGPLYSFANHLVEVKGSITLPVTLGDGAHTTTEYVQFYVVDHSMPYNAFFKRPTMRMGRIIIAIFCTKVMFLTKIGVGFL</sequence>
<name>A0A9D3WKN8_9ROSI</name>
<dbReference type="Proteomes" id="UP000828251">
    <property type="component" value="Unassembled WGS sequence"/>
</dbReference>
<reference evidence="2 3" key="1">
    <citation type="journal article" date="2021" name="Plant Biotechnol. J.">
        <title>Multi-omics assisted identification of the key and species-specific regulatory components of drought-tolerant mechanisms in Gossypium stocksii.</title>
        <authorList>
            <person name="Yu D."/>
            <person name="Ke L."/>
            <person name="Zhang D."/>
            <person name="Wu Y."/>
            <person name="Sun Y."/>
            <person name="Mei J."/>
            <person name="Sun J."/>
            <person name="Sun Y."/>
        </authorList>
    </citation>
    <scope>NUCLEOTIDE SEQUENCE [LARGE SCALE GENOMIC DNA]</scope>
    <source>
        <strain evidence="3">cv. E1</strain>
        <tissue evidence="2">Leaf</tissue>
    </source>
</reference>
<gene>
    <name evidence="2" type="ORF">J1N35_001757</name>
</gene>
<evidence type="ECO:0000313" key="3">
    <source>
        <dbReference type="Proteomes" id="UP000828251"/>
    </source>
</evidence>
<comment type="caution">
    <text evidence="2">The sequence shown here is derived from an EMBL/GenBank/DDBJ whole genome shotgun (WGS) entry which is preliminary data.</text>
</comment>
<dbReference type="PANTHER" id="PTHR33240">
    <property type="entry name" value="OS08G0508500 PROTEIN"/>
    <property type="match status" value="1"/>
</dbReference>
<dbReference type="InterPro" id="IPR021109">
    <property type="entry name" value="Peptidase_aspartic_dom_sf"/>
</dbReference>
<evidence type="ECO:0000256" key="1">
    <source>
        <dbReference type="SAM" id="Phobius"/>
    </source>
</evidence>
<accession>A0A9D3WKN8</accession>
<dbReference type="CDD" id="cd00303">
    <property type="entry name" value="retropepsin_like"/>
    <property type="match status" value="1"/>
</dbReference>
<keyword evidence="1" id="KW-1133">Transmembrane helix</keyword>
<evidence type="ECO:0008006" key="4">
    <source>
        <dbReference type="Google" id="ProtNLM"/>
    </source>
</evidence>